<dbReference type="EMBL" id="JACGWK010000002">
    <property type="protein sequence ID" value="KAL0369592.1"/>
    <property type="molecule type" value="Genomic_DNA"/>
</dbReference>
<dbReference type="Gene3D" id="3.40.50.1820">
    <property type="entry name" value="alpha/beta hydrolase"/>
    <property type="match status" value="1"/>
</dbReference>
<dbReference type="SUPFAM" id="SSF53474">
    <property type="entry name" value="alpha/beta-Hydrolases"/>
    <property type="match status" value="1"/>
</dbReference>
<comment type="similarity">
    <text evidence="1">Belongs to the peptidase S10 family.</text>
</comment>
<keyword evidence="2" id="KW-0378">Hydrolase</keyword>
<proteinExistence type="inferred from homology"/>
<keyword evidence="2" id="KW-0645">Protease</keyword>
<protein>
    <submittedName>
        <fullName evidence="2">Serine carboxypeptidase-like 51</fullName>
    </submittedName>
</protein>
<dbReference type="AlphaFoldDB" id="A0AAW2QP81"/>
<sequence length="185" mass="20844">MASRHRTLWVHRFCDALAEQIKRQIDAGKFVEATDTWSQLEDVISASSNSVDFYNFLLDSGMDPVSLTASELSQQIAIKRYSRYLNSLRSTPGGEGDLDSLMNGEIKKKLKIIPSDVQWGGQSDLVFNALEGDFMRPRIQEVDELLAKGVNLTIYSGQVGWAEKFLEHGEKSNVLWGRKDHKGLH</sequence>
<organism evidence="2">
    <name type="scientific">Sesamum angustifolium</name>
    <dbReference type="NCBI Taxonomy" id="2727405"/>
    <lineage>
        <taxon>Eukaryota</taxon>
        <taxon>Viridiplantae</taxon>
        <taxon>Streptophyta</taxon>
        <taxon>Embryophyta</taxon>
        <taxon>Tracheophyta</taxon>
        <taxon>Spermatophyta</taxon>
        <taxon>Magnoliopsida</taxon>
        <taxon>eudicotyledons</taxon>
        <taxon>Gunneridae</taxon>
        <taxon>Pentapetalae</taxon>
        <taxon>asterids</taxon>
        <taxon>lamiids</taxon>
        <taxon>Lamiales</taxon>
        <taxon>Pedaliaceae</taxon>
        <taxon>Sesamum</taxon>
    </lineage>
</organism>
<dbReference type="InterPro" id="IPR029058">
    <property type="entry name" value="AB_hydrolase_fold"/>
</dbReference>
<evidence type="ECO:0000313" key="2">
    <source>
        <dbReference type="EMBL" id="KAL0369592.1"/>
    </source>
</evidence>
<dbReference type="Pfam" id="PF00450">
    <property type="entry name" value="Peptidase_S10"/>
    <property type="match status" value="1"/>
</dbReference>
<evidence type="ECO:0000256" key="1">
    <source>
        <dbReference type="ARBA" id="ARBA00009431"/>
    </source>
</evidence>
<name>A0AAW2QP81_9LAMI</name>
<accession>A0AAW2QP81</accession>
<gene>
    <name evidence="2" type="ORF">Sangu_0277300</name>
</gene>
<keyword evidence="2" id="KW-0121">Carboxypeptidase</keyword>
<reference evidence="2" key="2">
    <citation type="journal article" date="2024" name="Plant">
        <title>Genomic evolution and insights into agronomic trait innovations of Sesamum species.</title>
        <authorList>
            <person name="Miao H."/>
            <person name="Wang L."/>
            <person name="Qu L."/>
            <person name="Liu H."/>
            <person name="Sun Y."/>
            <person name="Le M."/>
            <person name="Wang Q."/>
            <person name="Wei S."/>
            <person name="Zheng Y."/>
            <person name="Lin W."/>
            <person name="Duan Y."/>
            <person name="Cao H."/>
            <person name="Xiong S."/>
            <person name="Wang X."/>
            <person name="Wei L."/>
            <person name="Li C."/>
            <person name="Ma Q."/>
            <person name="Ju M."/>
            <person name="Zhao R."/>
            <person name="Li G."/>
            <person name="Mu C."/>
            <person name="Tian Q."/>
            <person name="Mei H."/>
            <person name="Zhang T."/>
            <person name="Gao T."/>
            <person name="Zhang H."/>
        </authorList>
    </citation>
    <scope>NUCLEOTIDE SEQUENCE</scope>
    <source>
        <strain evidence="2">G01</strain>
    </source>
</reference>
<dbReference type="InterPro" id="IPR001563">
    <property type="entry name" value="Peptidase_S10"/>
</dbReference>
<comment type="caution">
    <text evidence="2">The sequence shown here is derived from an EMBL/GenBank/DDBJ whole genome shotgun (WGS) entry which is preliminary data.</text>
</comment>
<dbReference type="GO" id="GO:0004185">
    <property type="term" value="F:serine-type carboxypeptidase activity"/>
    <property type="evidence" value="ECO:0007669"/>
    <property type="project" value="InterPro"/>
</dbReference>
<reference evidence="2" key="1">
    <citation type="submission" date="2020-06" db="EMBL/GenBank/DDBJ databases">
        <authorList>
            <person name="Li T."/>
            <person name="Hu X."/>
            <person name="Zhang T."/>
            <person name="Song X."/>
            <person name="Zhang H."/>
            <person name="Dai N."/>
            <person name="Sheng W."/>
            <person name="Hou X."/>
            <person name="Wei L."/>
        </authorList>
    </citation>
    <scope>NUCLEOTIDE SEQUENCE</scope>
    <source>
        <strain evidence="2">G01</strain>
        <tissue evidence="2">Leaf</tissue>
    </source>
</reference>
<dbReference type="GO" id="GO:0006508">
    <property type="term" value="P:proteolysis"/>
    <property type="evidence" value="ECO:0007669"/>
    <property type="project" value="InterPro"/>
</dbReference>